<keyword evidence="5" id="KW-0028">Amino-acid biosynthesis</keyword>
<keyword evidence="13" id="KW-1185">Reference proteome</keyword>
<feature type="domain" description="Threonine synthase N-terminal" evidence="11">
    <location>
        <begin position="2"/>
        <end position="81"/>
    </location>
</feature>
<dbReference type="InterPro" id="IPR000634">
    <property type="entry name" value="Ser/Thr_deHydtase_PyrdxlP-BS"/>
</dbReference>
<evidence type="ECO:0000313" key="13">
    <source>
        <dbReference type="Proteomes" id="UP000789739"/>
    </source>
</evidence>
<evidence type="ECO:0000256" key="4">
    <source>
        <dbReference type="ARBA" id="ARBA00013028"/>
    </source>
</evidence>
<dbReference type="AlphaFoldDB" id="A0A9N9B1E5"/>
<keyword evidence="7 9" id="KW-0663">Pyridoxal phosphate</keyword>
<evidence type="ECO:0000256" key="8">
    <source>
        <dbReference type="ARBA" id="ARBA00023239"/>
    </source>
</evidence>
<dbReference type="InterPro" id="IPR037158">
    <property type="entry name" value="Thr_synth_N_sf"/>
</dbReference>
<dbReference type="FunFam" id="3.40.50.1100:FF:000024">
    <property type="entry name" value="Probable threonine synthase"/>
    <property type="match status" value="1"/>
</dbReference>
<dbReference type="FunFam" id="3.90.1380.10:FF:000003">
    <property type="entry name" value="THR4p Threonine synthase"/>
    <property type="match status" value="1"/>
</dbReference>
<evidence type="ECO:0000256" key="9">
    <source>
        <dbReference type="PIRSR" id="PIRSR604450-51"/>
    </source>
</evidence>
<evidence type="ECO:0000313" key="12">
    <source>
        <dbReference type="EMBL" id="CAG8551415.1"/>
    </source>
</evidence>
<dbReference type="EMBL" id="CAJVPI010000573">
    <property type="protein sequence ID" value="CAG8551415.1"/>
    <property type="molecule type" value="Genomic_DNA"/>
</dbReference>
<accession>A0A9N9B1E5</accession>
<evidence type="ECO:0000256" key="6">
    <source>
        <dbReference type="ARBA" id="ARBA00022697"/>
    </source>
</evidence>
<dbReference type="CDD" id="cd01560">
    <property type="entry name" value="Thr-synth_2"/>
    <property type="match status" value="1"/>
</dbReference>
<evidence type="ECO:0000259" key="10">
    <source>
        <dbReference type="Pfam" id="PF00291"/>
    </source>
</evidence>
<comment type="similarity">
    <text evidence="3">Belongs to the threonine synthase family.</text>
</comment>
<evidence type="ECO:0000256" key="5">
    <source>
        <dbReference type="ARBA" id="ARBA00022605"/>
    </source>
</evidence>
<sequence length="509" mass="56990">MKYRSTRGFPTSISFSEAVQLGLSPDGGLFIPNSIPTLPFNWPSTFFDLSFNSLALEIFSLYVPESEIPRSDLEVLIDRSYSTFRHPSVAPLTKIKDNLYVLELFHGPTFAFKDVALQFLGNLFEYLLEKKNKKEGKEERITVLGATSGDTGSAAIYGLKGKKNISVFILHPFGRVSPIQEAQMTTVLDSNIHNLAVKGTFDDCQDTVKALFGDTEFNSKYHLGAVNSINWARILAQITYYFHSYFQLLRSLNLSPEAQIKIQYCVPTGNFGDILAGYYAKRMGLPISSLLLATNSNDILHRFFSTGQYEKVLVGSDANANTYVYETLSPAMDIVVSSNFERLLWYLAYEKTGKEDEASITVKNWMQDVKDNKGLTVDEEILNMASRDFTSCCTNDDETLDVISRYYSPESSDQVSHIFDPHTAVGIAAAEKKQNEGVIQICLATAHPAKFSKAVETALKNAPHFNFDEILPPEFVGLLEKKRRVVRVEGADPGLVKEVIEREIRTEMS</sequence>
<keyword evidence="6" id="KW-0791">Threonine biosynthesis</keyword>
<name>A0A9N9B1E5_9GLOM</name>
<dbReference type="InterPro" id="IPR001926">
    <property type="entry name" value="TrpB-like_PALP"/>
</dbReference>
<organism evidence="12 13">
    <name type="scientific">Paraglomus brasilianum</name>
    <dbReference type="NCBI Taxonomy" id="144538"/>
    <lineage>
        <taxon>Eukaryota</taxon>
        <taxon>Fungi</taxon>
        <taxon>Fungi incertae sedis</taxon>
        <taxon>Mucoromycota</taxon>
        <taxon>Glomeromycotina</taxon>
        <taxon>Glomeromycetes</taxon>
        <taxon>Paraglomerales</taxon>
        <taxon>Paraglomeraceae</taxon>
        <taxon>Paraglomus</taxon>
    </lineage>
</organism>
<dbReference type="GO" id="GO:0009088">
    <property type="term" value="P:threonine biosynthetic process"/>
    <property type="evidence" value="ECO:0007669"/>
    <property type="project" value="UniProtKB-KW"/>
</dbReference>
<dbReference type="InterPro" id="IPR036052">
    <property type="entry name" value="TrpB-like_PALP_sf"/>
</dbReference>
<evidence type="ECO:0000256" key="3">
    <source>
        <dbReference type="ARBA" id="ARBA00005517"/>
    </source>
</evidence>
<dbReference type="InterPro" id="IPR004450">
    <property type="entry name" value="Thr_synthase-like"/>
</dbReference>
<dbReference type="PANTHER" id="PTHR42690:SF1">
    <property type="entry name" value="THREONINE SYNTHASE-LIKE 2"/>
    <property type="match status" value="1"/>
</dbReference>
<dbReference type="PANTHER" id="PTHR42690">
    <property type="entry name" value="THREONINE SYNTHASE FAMILY MEMBER"/>
    <property type="match status" value="1"/>
</dbReference>
<dbReference type="NCBIfam" id="TIGR00260">
    <property type="entry name" value="thrC"/>
    <property type="match status" value="1"/>
</dbReference>
<dbReference type="Gene3D" id="3.90.1380.10">
    <property type="entry name" value="Threonine synthase, N-terminal domain"/>
    <property type="match status" value="1"/>
</dbReference>
<dbReference type="OrthoDB" id="5203861at2759"/>
<feature type="domain" description="Tryptophan synthase beta chain-like PALP" evidence="10">
    <location>
        <begin position="95"/>
        <end position="315"/>
    </location>
</feature>
<proteinExistence type="inferred from homology"/>
<dbReference type="GO" id="GO:0030170">
    <property type="term" value="F:pyridoxal phosphate binding"/>
    <property type="evidence" value="ECO:0007669"/>
    <property type="project" value="InterPro"/>
</dbReference>
<comment type="cofactor">
    <cofactor evidence="1 9">
        <name>pyridoxal 5'-phosphate</name>
        <dbReference type="ChEBI" id="CHEBI:597326"/>
    </cofactor>
</comment>
<reference evidence="12" key="1">
    <citation type="submission" date="2021-06" db="EMBL/GenBank/DDBJ databases">
        <authorList>
            <person name="Kallberg Y."/>
            <person name="Tangrot J."/>
            <person name="Rosling A."/>
        </authorList>
    </citation>
    <scope>NUCLEOTIDE SEQUENCE</scope>
    <source>
        <strain evidence="12">BR232B</strain>
    </source>
</reference>
<protein>
    <recommendedName>
        <fullName evidence="4">threonine synthase</fullName>
        <ecNumber evidence="4">4.2.3.1</ecNumber>
    </recommendedName>
</protein>
<dbReference type="GO" id="GO:0004795">
    <property type="term" value="F:threonine synthase activity"/>
    <property type="evidence" value="ECO:0007669"/>
    <property type="project" value="UniProtKB-EC"/>
</dbReference>
<comment type="caution">
    <text evidence="12">The sequence shown here is derived from an EMBL/GenBank/DDBJ whole genome shotgun (WGS) entry which is preliminary data.</text>
</comment>
<dbReference type="PROSITE" id="PS00165">
    <property type="entry name" value="DEHYDRATASE_SER_THR"/>
    <property type="match status" value="1"/>
</dbReference>
<gene>
    <name evidence="12" type="ORF">PBRASI_LOCUS5109</name>
</gene>
<feature type="modified residue" description="N6-(pyridoxal phosphate)lysine" evidence="9">
    <location>
        <position position="113"/>
    </location>
</feature>
<evidence type="ECO:0000256" key="7">
    <source>
        <dbReference type="ARBA" id="ARBA00022898"/>
    </source>
</evidence>
<dbReference type="InterPro" id="IPR029144">
    <property type="entry name" value="Thr_synth_N"/>
</dbReference>
<dbReference type="Proteomes" id="UP000789739">
    <property type="component" value="Unassembled WGS sequence"/>
</dbReference>
<evidence type="ECO:0000256" key="1">
    <source>
        <dbReference type="ARBA" id="ARBA00001933"/>
    </source>
</evidence>
<evidence type="ECO:0000256" key="2">
    <source>
        <dbReference type="ARBA" id="ARBA00004979"/>
    </source>
</evidence>
<dbReference type="Pfam" id="PF24857">
    <property type="entry name" value="THR4_C"/>
    <property type="match status" value="1"/>
</dbReference>
<dbReference type="Pfam" id="PF00291">
    <property type="entry name" value="PALP"/>
    <property type="match status" value="1"/>
</dbReference>
<dbReference type="EC" id="4.2.3.1" evidence="4"/>
<dbReference type="Gene3D" id="3.40.50.1100">
    <property type="match status" value="2"/>
</dbReference>
<evidence type="ECO:0000259" key="11">
    <source>
        <dbReference type="Pfam" id="PF14821"/>
    </source>
</evidence>
<dbReference type="Pfam" id="PF14821">
    <property type="entry name" value="Thr_synth_N"/>
    <property type="match status" value="1"/>
</dbReference>
<dbReference type="InterPro" id="IPR051166">
    <property type="entry name" value="Threonine_Synthase"/>
</dbReference>
<dbReference type="SUPFAM" id="SSF53686">
    <property type="entry name" value="Tryptophan synthase beta subunit-like PLP-dependent enzymes"/>
    <property type="match status" value="1"/>
</dbReference>
<comment type="pathway">
    <text evidence="2">Amino-acid biosynthesis; L-threonine biosynthesis; L-threonine from L-aspartate: step 5/5.</text>
</comment>
<keyword evidence="8" id="KW-0456">Lyase</keyword>